<evidence type="ECO:0000256" key="1">
    <source>
        <dbReference type="SAM" id="MobiDB-lite"/>
    </source>
</evidence>
<reference evidence="2" key="1">
    <citation type="journal article" date="2023" name="Science">
        <title>Genome structures resolve the early diversification of teleost fishes.</title>
        <authorList>
            <person name="Parey E."/>
            <person name="Louis A."/>
            <person name="Montfort J."/>
            <person name="Bouchez O."/>
            <person name="Roques C."/>
            <person name="Iampietro C."/>
            <person name="Lluch J."/>
            <person name="Castinel A."/>
            <person name="Donnadieu C."/>
            <person name="Desvignes T."/>
            <person name="Floi Bucao C."/>
            <person name="Jouanno E."/>
            <person name="Wen M."/>
            <person name="Mejri S."/>
            <person name="Dirks R."/>
            <person name="Jansen H."/>
            <person name="Henkel C."/>
            <person name="Chen W.J."/>
            <person name="Zahm M."/>
            <person name="Cabau C."/>
            <person name="Klopp C."/>
            <person name="Thompson A.W."/>
            <person name="Robinson-Rechavi M."/>
            <person name="Braasch I."/>
            <person name="Lecointre G."/>
            <person name="Bobe J."/>
            <person name="Postlethwait J.H."/>
            <person name="Berthelot C."/>
            <person name="Roest Crollius H."/>
            <person name="Guiguen Y."/>
        </authorList>
    </citation>
    <scope>NUCLEOTIDE SEQUENCE</scope>
    <source>
        <strain evidence="2">NC1722</strain>
    </source>
</reference>
<evidence type="ECO:0000313" key="2">
    <source>
        <dbReference type="EMBL" id="KAJ8417660.1"/>
    </source>
</evidence>
<comment type="caution">
    <text evidence="2">The sequence shown here is derived from an EMBL/GenBank/DDBJ whole genome shotgun (WGS) entry which is preliminary data.</text>
</comment>
<organism evidence="2 3">
    <name type="scientific">Aldrovandia affinis</name>
    <dbReference type="NCBI Taxonomy" id="143900"/>
    <lineage>
        <taxon>Eukaryota</taxon>
        <taxon>Metazoa</taxon>
        <taxon>Chordata</taxon>
        <taxon>Craniata</taxon>
        <taxon>Vertebrata</taxon>
        <taxon>Euteleostomi</taxon>
        <taxon>Actinopterygii</taxon>
        <taxon>Neopterygii</taxon>
        <taxon>Teleostei</taxon>
        <taxon>Notacanthiformes</taxon>
        <taxon>Halosauridae</taxon>
        <taxon>Aldrovandia</taxon>
    </lineage>
</organism>
<dbReference type="EMBL" id="JAINUG010000003">
    <property type="protein sequence ID" value="KAJ8417660.1"/>
    <property type="molecule type" value="Genomic_DNA"/>
</dbReference>
<gene>
    <name evidence="2" type="ORF">AAFF_G00225030</name>
</gene>
<dbReference type="Proteomes" id="UP001221898">
    <property type="component" value="Unassembled WGS sequence"/>
</dbReference>
<dbReference type="AlphaFoldDB" id="A0AAD7X298"/>
<feature type="compositionally biased region" description="Polar residues" evidence="1">
    <location>
        <begin position="120"/>
        <end position="129"/>
    </location>
</feature>
<feature type="region of interest" description="Disordered" evidence="1">
    <location>
        <begin position="68"/>
        <end position="129"/>
    </location>
</feature>
<feature type="compositionally biased region" description="Polar residues" evidence="1">
    <location>
        <begin position="69"/>
        <end position="79"/>
    </location>
</feature>
<evidence type="ECO:0000313" key="3">
    <source>
        <dbReference type="Proteomes" id="UP001221898"/>
    </source>
</evidence>
<protein>
    <submittedName>
        <fullName evidence="2">Uncharacterized protein</fullName>
    </submittedName>
</protein>
<accession>A0AAD7X298</accession>
<keyword evidence="3" id="KW-1185">Reference proteome</keyword>
<name>A0AAD7X298_9TELE</name>
<proteinExistence type="predicted"/>
<sequence>MASSLDDCFRRPLFIRPRRHGNGWAQGVALWVLWGTETPPSPLVRAGHNFLAINAISRLISRIARAQAGETSRLQSQTGHGKGQLSPLLILRARRGSSGTGSDKGDEPPPPRWNPPSRRLQLQYTEQEQ</sequence>